<evidence type="ECO:0000313" key="1">
    <source>
        <dbReference type="EMBL" id="EGF93681.1"/>
    </source>
</evidence>
<gene>
    <name evidence="1" type="ORF">ABI_21230</name>
</gene>
<dbReference type="STRING" id="715226.ABI_21230"/>
<proteinExistence type="predicted"/>
<dbReference type="Proteomes" id="UP000006512">
    <property type="component" value="Unassembled WGS sequence"/>
</dbReference>
<keyword evidence="2" id="KW-1185">Reference proteome</keyword>
<protein>
    <submittedName>
        <fullName evidence="1">Uncharacterized protein</fullName>
    </submittedName>
</protein>
<evidence type="ECO:0000313" key="2">
    <source>
        <dbReference type="Proteomes" id="UP000006512"/>
    </source>
</evidence>
<name>F4QGK0_9CAUL</name>
<dbReference type="AlphaFoldDB" id="F4QGK0"/>
<reference evidence="2" key="1">
    <citation type="submission" date="2011-03" db="EMBL/GenBank/DDBJ databases">
        <title>Draft genome sequence of Brevundimonas diminuta.</title>
        <authorList>
            <person name="Brown P.J.B."/>
            <person name="Buechlein A."/>
            <person name="Hemmerich C."/>
            <person name="Brun Y.V."/>
        </authorList>
    </citation>
    <scope>NUCLEOTIDE SEQUENCE [LARGE SCALE GENOMIC DNA]</scope>
    <source>
        <strain evidence="2">C19</strain>
    </source>
</reference>
<organism evidence="1 2">
    <name type="scientific">Asticcacaulis biprosthecium C19</name>
    <dbReference type="NCBI Taxonomy" id="715226"/>
    <lineage>
        <taxon>Bacteria</taxon>
        <taxon>Pseudomonadati</taxon>
        <taxon>Pseudomonadota</taxon>
        <taxon>Alphaproteobacteria</taxon>
        <taxon>Caulobacterales</taxon>
        <taxon>Caulobacteraceae</taxon>
        <taxon>Asticcacaulis</taxon>
    </lineage>
</organism>
<dbReference type="OrthoDB" id="7173637at2"/>
<dbReference type="RefSeq" id="WP_006272883.1">
    <property type="nucleotide sequence ID" value="NZ_GL883077.1"/>
</dbReference>
<sequence length="74" mass="8459">MSMTEEICRWAYAKAMRLEHIRQALEDYGRAVFIDDGLEDTEILPVPHRFVLSRVDISHASGHPLTYCNGVRVA</sequence>
<accession>F4QGK0</accession>
<dbReference type="HOGENOM" id="CLU_2679704_0_0_5"/>
<dbReference type="EMBL" id="GL883077">
    <property type="protein sequence ID" value="EGF93681.1"/>
    <property type="molecule type" value="Genomic_DNA"/>
</dbReference>